<gene>
    <name evidence="2" type="ORF">L21SP2_2361</name>
</gene>
<evidence type="ECO:0000313" key="2">
    <source>
        <dbReference type="EMBL" id="AHC15714.1"/>
    </source>
</evidence>
<dbReference type="Proteomes" id="UP000018680">
    <property type="component" value="Chromosome"/>
</dbReference>
<feature type="transmembrane region" description="Helical" evidence="1">
    <location>
        <begin position="104"/>
        <end position="126"/>
    </location>
</feature>
<dbReference type="AlphaFoldDB" id="V5WJI0"/>
<feature type="transmembrane region" description="Helical" evidence="1">
    <location>
        <begin position="44"/>
        <end position="67"/>
    </location>
</feature>
<feature type="transmembrane region" description="Helical" evidence="1">
    <location>
        <begin position="21"/>
        <end position="38"/>
    </location>
</feature>
<organism evidence="2 3">
    <name type="scientific">Salinispira pacifica</name>
    <dbReference type="NCBI Taxonomy" id="1307761"/>
    <lineage>
        <taxon>Bacteria</taxon>
        <taxon>Pseudomonadati</taxon>
        <taxon>Spirochaetota</taxon>
        <taxon>Spirochaetia</taxon>
        <taxon>Spirochaetales</taxon>
        <taxon>Spirochaetaceae</taxon>
        <taxon>Salinispira</taxon>
    </lineage>
</organism>
<dbReference type="KEGG" id="slr:L21SP2_2361"/>
<keyword evidence="1" id="KW-0472">Membrane</keyword>
<dbReference type="STRING" id="1307761.L21SP2_2361"/>
<reference evidence="2 3" key="1">
    <citation type="journal article" date="2015" name="Stand. Genomic Sci.">
        <title>Complete genome sequence and description of Salinispira pacifica gen. nov., sp. nov., a novel spirochaete isolated form a hypersaline microbial mat.</title>
        <authorList>
            <person name="Ben Hania W."/>
            <person name="Joseph M."/>
            <person name="Schumann P."/>
            <person name="Bunk B."/>
            <person name="Fiebig A."/>
            <person name="Sproer C."/>
            <person name="Klenk H.P."/>
            <person name="Fardeau M.L."/>
            <person name="Spring S."/>
        </authorList>
    </citation>
    <scope>NUCLEOTIDE SEQUENCE [LARGE SCALE GENOMIC DNA]</scope>
    <source>
        <strain evidence="2 3">L21-RPul-D2</strain>
    </source>
</reference>
<evidence type="ECO:0000313" key="3">
    <source>
        <dbReference type="Proteomes" id="UP000018680"/>
    </source>
</evidence>
<proteinExistence type="predicted"/>
<keyword evidence="1" id="KW-1133">Transmembrane helix</keyword>
<keyword evidence="1" id="KW-0812">Transmembrane</keyword>
<name>V5WJI0_9SPIO</name>
<evidence type="ECO:0000256" key="1">
    <source>
        <dbReference type="SAM" id="Phobius"/>
    </source>
</evidence>
<accession>V5WJI0</accession>
<dbReference type="HOGENOM" id="CLU_2036587_0_0_12"/>
<sequence>MLFELEEKMSDYHETNGSFDLKWMLISLAVLLVAQVAVTAVFKIFGILTLGIGFFLFFLVKPLAYFIGGYITGRLSPGITIREPAVGAVIIAVGGVLLERGIFGPGMLFSLILSAIVAYAVALFGARLGEGAA</sequence>
<keyword evidence="3" id="KW-1185">Reference proteome</keyword>
<feature type="transmembrane region" description="Helical" evidence="1">
    <location>
        <begin position="79"/>
        <end position="98"/>
    </location>
</feature>
<dbReference type="EMBL" id="CP006939">
    <property type="protein sequence ID" value="AHC15714.1"/>
    <property type="molecule type" value="Genomic_DNA"/>
</dbReference>
<protein>
    <submittedName>
        <fullName evidence="2">Uncharacterized protein</fullName>
    </submittedName>
</protein>